<dbReference type="InterPro" id="IPR050952">
    <property type="entry name" value="TRIM-NHL_E3_ligases"/>
</dbReference>
<evidence type="ECO:0000313" key="4">
    <source>
        <dbReference type="Proteomes" id="UP000507470"/>
    </source>
</evidence>
<feature type="coiled-coil region" evidence="1">
    <location>
        <begin position="195"/>
        <end position="222"/>
    </location>
</feature>
<evidence type="ECO:0000313" key="3">
    <source>
        <dbReference type="EMBL" id="CAC5426027.1"/>
    </source>
</evidence>
<evidence type="ECO:0008006" key="5">
    <source>
        <dbReference type="Google" id="ProtNLM"/>
    </source>
</evidence>
<sequence>MDDHADRLSLFCDRCKEEGFSQDSMAWCVDCRKHFCSECLLENKIKRKKHSFLSTMKYREFLINSYFGRFENCYVHSDVESNYYCLKHQTTACERCKRQVHSSCDEVIKTDEVAMNIRTSVDFPDLAERLKDAILSFESLINENFENRRKLDVMKDKVVNDLLKIREDVDIQLERIHSEVLEQLEKSYDQLQGMLDNIVSYMEEIKEEVNQLKIDTEIVANNLPDIELYFFVKAAEKHQIVTEKAIHELRKTKLDIKFRHDIEFGLRDLKQIHKQLTKLHVMGDNISNVKLEERKAEKEKNMLKTSSNEDLSLPLGLGRDTPNTVTQCSPRDNASTGRYTFRSSSRVTSSALNDVTTSRNDHVSVSQMSFRSTSRASVPTYRSTGDYGKLSGMSIKNQRSPREYEHYLDKVRSGRLGQIKESEKYTEEEDSGIKTNIRNESFSLQTKFPLPKRNKAAFVTDLACLSRGRFVAADYNNKCLMLYDLHGTLSKEAILNEHPQCITVMSGSEIAVTISGSKSIIIIDTTSLQTIRHVTAPFECEGITFIENRLVVNCIHEGIFVLSKTGKVLSKFPKLTGAMYLCMSMDHRLVCSMGVSGVLLEMSFDGREHFRLKHETLKRPSGITWDQFGNIYVATWSNNCIIQLRDNGKSHRVVLESADKVASPWGIDYDKAFDVLVVSCDNGESIAIYKRNAHR</sequence>
<keyword evidence="1" id="KW-0175">Coiled coil</keyword>
<dbReference type="OrthoDB" id="6065984at2759"/>
<dbReference type="GO" id="GO:0008270">
    <property type="term" value="F:zinc ion binding"/>
    <property type="evidence" value="ECO:0007669"/>
    <property type="project" value="UniProtKB-KW"/>
</dbReference>
<feature type="compositionally biased region" description="Polar residues" evidence="2">
    <location>
        <begin position="321"/>
        <end position="337"/>
    </location>
</feature>
<dbReference type="GO" id="GO:0061630">
    <property type="term" value="F:ubiquitin protein ligase activity"/>
    <property type="evidence" value="ECO:0007669"/>
    <property type="project" value="TreeGrafter"/>
</dbReference>
<dbReference type="Gene3D" id="3.30.160.60">
    <property type="entry name" value="Classic Zinc Finger"/>
    <property type="match status" value="1"/>
</dbReference>
<dbReference type="SUPFAM" id="SSF101898">
    <property type="entry name" value="NHL repeat"/>
    <property type="match status" value="1"/>
</dbReference>
<dbReference type="GO" id="GO:0043161">
    <property type="term" value="P:proteasome-mediated ubiquitin-dependent protein catabolic process"/>
    <property type="evidence" value="ECO:0007669"/>
    <property type="project" value="TreeGrafter"/>
</dbReference>
<dbReference type="EMBL" id="CACVKT020010330">
    <property type="protein sequence ID" value="CAC5426027.1"/>
    <property type="molecule type" value="Genomic_DNA"/>
</dbReference>
<reference evidence="3 4" key="1">
    <citation type="submission" date="2020-06" db="EMBL/GenBank/DDBJ databases">
        <authorList>
            <person name="Li R."/>
            <person name="Bekaert M."/>
        </authorList>
    </citation>
    <scope>NUCLEOTIDE SEQUENCE [LARGE SCALE GENOMIC DNA]</scope>
    <source>
        <strain evidence="4">wild</strain>
    </source>
</reference>
<proteinExistence type="predicted"/>
<dbReference type="Gene3D" id="2.40.10.500">
    <property type="match status" value="1"/>
</dbReference>
<feature type="region of interest" description="Disordered" evidence="2">
    <location>
        <begin position="299"/>
        <end position="337"/>
    </location>
</feature>
<dbReference type="PANTHER" id="PTHR24104:SF25">
    <property type="entry name" value="PROTEIN LIN-41"/>
    <property type="match status" value="1"/>
</dbReference>
<dbReference type="AlphaFoldDB" id="A0A6J8EZY3"/>
<accession>A0A6J8EZY3</accession>
<name>A0A6J8EZY3_MYTCO</name>
<dbReference type="Gene3D" id="2.120.10.30">
    <property type="entry name" value="TolB, C-terminal domain"/>
    <property type="match status" value="1"/>
</dbReference>
<dbReference type="Proteomes" id="UP000507470">
    <property type="component" value="Unassembled WGS sequence"/>
</dbReference>
<evidence type="ECO:0000256" key="1">
    <source>
        <dbReference type="SAM" id="Coils"/>
    </source>
</evidence>
<dbReference type="GO" id="GO:0000209">
    <property type="term" value="P:protein polyubiquitination"/>
    <property type="evidence" value="ECO:0007669"/>
    <property type="project" value="TreeGrafter"/>
</dbReference>
<keyword evidence="4" id="KW-1185">Reference proteome</keyword>
<gene>
    <name evidence="3" type="ORF">MCOR_57782</name>
</gene>
<dbReference type="InterPro" id="IPR011042">
    <property type="entry name" value="6-blade_b-propeller_TolB-like"/>
</dbReference>
<evidence type="ECO:0000256" key="2">
    <source>
        <dbReference type="SAM" id="MobiDB-lite"/>
    </source>
</evidence>
<dbReference type="PANTHER" id="PTHR24104">
    <property type="entry name" value="E3 UBIQUITIN-PROTEIN LIGASE NHLRC1-RELATED"/>
    <property type="match status" value="1"/>
</dbReference>
<protein>
    <recommendedName>
        <fullName evidence="5">B box-type domain-containing protein</fullName>
    </recommendedName>
</protein>
<organism evidence="3 4">
    <name type="scientific">Mytilus coruscus</name>
    <name type="common">Sea mussel</name>
    <dbReference type="NCBI Taxonomy" id="42192"/>
    <lineage>
        <taxon>Eukaryota</taxon>
        <taxon>Metazoa</taxon>
        <taxon>Spiralia</taxon>
        <taxon>Lophotrochozoa</taxon>
        <taxon>Mollusca</taxon>
        <taxon>Bivalvia</taxon>
        <taxon>Autobranchia</taxon>
        <taxon>Pteriomorphia</taxon>
        <taxon>Mytilida</taxon>
        <taxon>Mytiloidea</taxon>
        <taxon>Mytilidae</taxon>
        <taxon>Mytilinae</taxon>
        <taxon>Mytilus</taxon>
    </lineage>
</organism>